<gene>
    <name evidence="2" type="ORF">EZS28_011648</name>
</gene>
<proteinExistence type="predicted"/>
<evidence type="ECO:0000256" key="1">
    <source>
        <dbReference type="SAM" id="MobiDB-lite"/>
    </source>
</evidence>
<dbReference type="EMBL" id="SNRW01002421">
    <property type="protein sequence ID" value="KAA6392820.1"/>
    <property type="molecule type" value="Genomic_DNA"/>
</dbReference>
<dbReference type="Proteomes" id="UP000324800">
    <property type="component" value="Unassembled WGS sequence"/>
</dbReference>
<sequence>MHLNVESIAFVKKNGQCLVPTVVALYEQSLLLKQNARFGIELDETESETEREFSESDSIAPQDPETKTMIQKLAPRPLKSEKQNRQAAVRLVEARIHQKAKNYDVFDPDLDEEHIRALRQNSRQDLMPLVFTDPPRMVDGERNPHIGNVLRNLIAAQRSNIVAIQSQFLIGKEEATERMLDTLDLIGQATADAQQI</sequence>
<dbReference type="AlphaFoldDB" id="A0A5J4WD73"/>
<evidence type="ECO:0000313" key="3">
    <source>
        <dbReference type="Proteomes" id="UP000324800"/>
    </source>
</evidence>
<comment type="caution">
    <text evidence="2">The sequence shown here is derived from an EMBL/GenBank/DDBJ whole genome shotgun (WGS) entry which is preliminary data.</text>
</comment>
<protein>
    <submittedName>
        <fullName evidence="2">Uncharacterized protein</fullName>
    </submittedName>
</protein>
<feature type="region of interest" description="Disordered" evidence="1">
    <location>
        <begin position="44"/>
        <end position="66"/>
    </location>
</feature>
<accession>A0A5J4WD73</accession>
<name>A0A5J4WD73_9EUKA</name>
<organism evidence="2 3">
    <name type="scientific">Streblomastix strix</name>
    <dbReference type="NCBI Taxonomy" id="222440"/>
    <lineage>
        <taxon>Eukaryota</taxon>
        <taxon>Metamonada</taxon>
        <taxon>Preaxostyla</taxon>
        <taxon>Oxymonadida</taxon>
        <taxon>Streblomastigidae</taxon>
        <taxon>Streblomastix</taxon>
    </lineage>
</organism>
<evidence type="ECO:0000313" key="2">
    <source>
        <dbReference type="EMBL" id="KAA6392820.1"/>
    </source>
</evidence>
<reference evidence="2 3" key="1">
    <citation type="submission" date="2019-03" db="EMBL/GenBank/DDBJ databases">
        <title>Single cell metagenomics reveals metabolic interactions within the superorganism composed of flagellate Streblomastix strix and complex community of Bacteroidetes bacteria on its surface.</title>
        <authorList>
            <person name="Treitli S.C."/>
            <person name="Kolisko M."/>
            <person name="Husnik F."/>
            <person name="Keeling P."/>
            <person name="Hampl V."/>
        </authorList>
    </citation>
    <scope>NUCLEOTIDE SEQUENCE [LARGE SCALE GENOMIC DNA]</scope>
    <source>
        <strain evidence="2">ST1C</strain>
    </source>
</reference>